<dbReference type="PANTHER" id="PTHR47260:SF3">
    <property type="entry name" value="THIOESTERASE FAMILY PROTEIN (AFU_ORTHOLOGUE AFUA_7G03960)"/>
    <property type="match status" value="1"/>
</dbReference>
<proteinExistence type="predicted"/>
<dbReference type="PANTHER" id="PTHR47260">
    <property type="entry name" value="UPF0644 PROTEIN PB2B4.06"/>
    <property type="match status" value="1"/>
</dbReference>
<sequence>MATQDRSQGQDRPVIKAHSAPENHNQHVKDPLAHFNAMPPFAKMLSDPALLTTQIVDRRPLPSGESNFVRKVMNSGTTVRACVTFFRMLQPPASMVKKGQAAGAKGELIPMEQITKSKAVLQGGGKEDGEDMKNPFLLFTALLDLGEDLCSYAGTMHGGLFAVLMDEVMGTAANFQSEHGAYTVQFNTNFRRPIKLPMAVVVRGRVIKKAGRKLMVRGCIEDKDGNIMAEGDGLWLQMDKNVGRSQL</sequence>
<organism evidence="3 4">
    <name type="scientific">Cercophora samala</name>
    <dbReference type="NCBI Taxonomy" id="330535"/>
    <lineage>
        <taxon>Eukaryota</taxon>
        <taxon>Fungi</taxon>
        <taxon>Dikarya</taxon>
        <taxon>Ascomycota</taxon>
        <taxon>Pezizomycotina</taxon>
        <taxon>Sordariomycetes</taxon>
        <taxon>Sordariomycetidae</taxon>
        <taxon>Sordariales</taxon>
        <taxon>Lasiosphaeriaceae</taxon>
        <taxon>Cercophora</taxon>
    </lineage>
</organism>
<dbReference type="AlphaFoldDB" id="A0AA40DG29"/>
<dbReference type="InterPro" id="IPR052061">
    <property type="entry name" value="PTE-AB_protein"/>
</dbReference>
<evidence type="ECO:0000256" key="1">
    <source>
        <dbReference type="SAM" id="MobiDB-lite"/>
    </source>
</evidence>
<reference evidence="3" key="1">
    <citation type="submission" date="2023-06" db="EMBL/GenBank/DDBJ databases">
        <title>Genome-scale phylogeny and comparative genomics of the fungal order Sordariales.</title>
        <authorList>
            <consortium name="Lawrence Berkeley National Laboratory"/>
            <person name="Hensen N."/>
            <person name="Bonometti L."/>
            <person name="Westerberg I."/>
            <person name="Brannstrom I.O."/>
            <person name="Guillou S."/>
            <person name="Cros-Aarteil S."/>
            <person name="Calhoun S."/>
            <person name="Haridas S."/>
            <person name="Kuo A."/>
            <person name="Mondo S."/>
            <person name="Pangilinan J."/>
            <person name="Riley R."/>
            <person name="Labutti K."/>
            <person name="Andreopoulos B."/>
            <person name="Lipzen A."/>
            <person name="Chen C."/>
            <person name="Yanf M."/>
            <person name="Daum C."/>
            <person name="Ng V."/>
            <person name="Clum A."/>
            <person name="Steindorff A."/>
            <person name="Ohm R."/>
            <person name="Martin F."/>
            <person name="Silar P."/>
            <person name="Natvig D."/>
            <person name="Lalanne C."/>
            <person name="Gautier V."/>
            <person name="Ament-Velasquez S.L."/>
            <person name="Kruys A."/>
            <person name="Hutchinson M.I."/>
            <person name="Powell A.J."/>
            <person name="Barry K."/>
            <person name="Miller A.N."/>
            <person name="Grigoriev I.V."/>
            <person name="Debuchy R."/>
            <person name="Gladieux P."/>
            <person name="Thoren M.H."/>
            <person name="Johannesson H."/>
        </authorList>
    </citation>
    <scope>NUCLEOTIDE SEQUENCE</scope>
    <source>
        <strain evidence="3">CBS 307.81</strain>
    </source>
</reference>
<dbReference type="InterPro" id="IPR029069">
    <property type="entry name" value="HotDog_dom_sf"/>
</dbReference>
<dbReference type="CDD" id="cd03443">
    <property type="entry name" value="PaaI_thioesterase"/>
    <property type="match status" value="1"/>
</dbReference>
<accession>A0AA40DG29</accession>
<feature type="region of interest" description="Disordered" evidence="1">
    <location>
        <begin position="1"/>
        <end position="26"/>
    </location>
</feature>
<dbReference type="SUPFAM" id="SSF54637">
    <property type="entry name" value="Thioesterase/thiol ester dehydrase-isomerase"/>
    <property type="match status" value="1"/>
</dbReference>
<evidence type="ECO:0000259" key="2">
    <source>
        <dbReference type="Pfam" id="PF03061"/>
    </source>
</evidence>
<dbReference type="Proteomes" id="UP001174997">
    <property type="component" value="Unassembled WGS sequence"/>
</dbReference>
<evidence type="ECO:0000313" key="4">
    <source>
        <dbReference type="Proteomes" id="UP001174997"/>
    </source>
</evidence>
<evidence type="ECO:0000313" key="3">
    <source>
        <dbReference type="EMBL" id="KAK0672313.1"/>
    </source>
</evidence>
<dbReference type="EMBL" id="JAULSY010000014">
    <property type="protein sequence ID" value="KAK0672313.1"/>
    <property type="molecule type" value="Genomic_DNA"/>
</dbReference>
<dbReference type="Gene3D" id="3.10.129.10">
    <property type="entry name" value="Hotdog Thioesterase"/>
    <property type="match status" value="1"/>
</dbReference>
<dbReference type="InterPro" id="IPR006683">
    <property type="entry name" value="Thioestr_dom"/>
</dbReference>
<keyword evidence="4" id="KW-1185">Reference proteome</keyword>
<protein>
    <submittedName>
        <fullName evidence="3">HotDog domain-containing protein</fullName>
    </submittedName>
</protein>
<name>A0AA40DG29_9PEZI</name>
<comment type="caution">
    <text evidence="3">The sequence shown here is derived from an EMBL/GenBank/DDBJ whole genome shotgun (WGS) entry which is preliminary data.</text>
</comment>
<gene>
    <name evidence="3" type="ORF">QBC41DRAFT_268787</name>
</gene>
<dbReference type="Pfam" id="PF03061">
    <property type="entry name" value="4HBT"/>
    <property type="match status" value="1"/>
</dbReference>
<feature type="domain" description="Thioesterase" evidence="2">
    <location>
        <begin position="154"/>
        <end position="227"/>
    </location>
</feature>